<keyword evidence="1" id="KW-0472">Membrane</keyword>
<feature type="transmembrane region" description="Helical" evidence="1">
    <location>
        <begin position="63"/>
        <end position="80"/>
    </location>
</feature>
<dbReference type="EMBL" id="FUZQ01000001">
    <property type="protein sequence ID" value="SKC37358.1"/>
    <property type="molecule type" value="Genomic_DNA"/>
</dbReference>
<dbReference type="SUPFAM" id="SSF48317">
    <property type="entry name" value="Acid phosphatase/Vanadium-dependent haloperoxidase"/>
    <property type="match status" value="1"/>
</dbReference>
<evidence type="ECO:0000256" key="1">
    <source>
        <dbReference type="SAM" id="Phobius"/>
    </source>
</evidence>
<evidence type="ECO:0008006" key="4">
    <source>
        <dbReference type="Google" id="ProtNLM"/>
    </source>
</evidence>
<reference evidence="2 3" key="1">
    <citation type="submission" date="2017-02" db="EMBL/GenBank/DDBJ databases">
        <authorList>
            <person name="Peterson S.W."/>
        </authorList>
    </citation>
    <scope>NUCLEOTIDE SEQUENCE [LARGE SCALE GENOMIC DNA]</scope>
    <source>
        <strain evidence="2 3">DSM 21481</strain>
    </source>
</reference>
<gene>
    <name evidence="2" type="ORF">SAMN04324258_0394</name>
</gene>
<dbReference type="InterPro" id="IPR036938">
    <property type="entry name" value="PAP2/HPO_sf"/>
</dbReference>
<evidence type="ECO:0000313" key="3">
    <source>
        <dbReference type="Proteomes" id="UP000189777"/>
    </source>
</evidence>
<keyword evidence="3" id="KW-1185">Reference proteome</keyword>
<protein>
    <recommendedName>
        <fullName evidence="4">PAP2 superfamily protein</fullName>
    </recommendedName>
</protein>
<dbReference type="AlphaFoldDB" id="A0A1T5IE81"/>
<dbReference type="STRING" id="526729.SAMN04324258_0394"/>
<accession>A0A1T5IE81</accession>
<organism evidence="2 3">
    <name type="scientific">Krasilnikoviella flava</name>
    <dbReference type="NCBI Taxonomy" id="526729"/>
    <lineage>
        <taxon>Bacteria</taxon>
        <taxon>Bacillati</taxon>
        <taxon>Actinomycetota</taxon>
        <taxon>Actinomycetes</taxon>
        <taxon>Micrococcales</taxon>
        <taxon>Promicromonosporaceae</taxon>
        <taxon>Krasilnikoviella</taxon>
    </lineage>
</organism>
<feature type="transmembrane region" description="Helical" evidence="1">
    <location>
        <begin position="181"/>
        <end position="203"/>
    </location>
</feature>
<sequence length="223" mass="22827">MSRPETSRRHHAVRAAALAVGFVVLYVAGVVAPWGQRVDELAFNVLTGAGAPLRHVAGVAREVLVLGLGVVVAVLAVRALRDRRWPALAASLALAAAAALAFVLRGAVLPRPVHDVLLGYPYNTFPSTHVAATAALALVLVALWPSRGSVGPVVVREAALAAVVLACVVNVVTFAHRPFDVLGSLLLVGAVASAVAAVSPGALSPAVDGKFTPVAALRPRRPA</sequence>
<proteinExistence type="predicted"/>
<feature type="transmembrane region" description="Helical" evidence="1">
    <location>
        <begin position="87"/>
        <end position="108"/>
    </location>
</feature>
<keyword evidence="1" id="KW-0812">Transmembrane</keyword>
<feature type="transmembrane region" description="Helical" evidence="1">
    <location>
        <begin position="12"/>
        <end position="34"/>
    </location>
</feature>
<keyword evidence="1" id="KW-1133">Transmembrane helix</keyword>
<feature type="transmembrane region" description="Helical" evidence="1">
    <location>
        <begin position="158"/>
        <end position="175"/>
    </location>
</feature>
<name>A0A1T5IE81_9MICO</name>
<dbReference type="RefSeq" id="WP_139820673.1">
    <property type="nucleotide sequence ID" value="NZ_FUZQ01000001.1"/>
</dbReference>
<dbReference type="Gene3D" id="1.20.144.10">
    <property type="entry name" value="Phosphatidic acid phosphatase type 2/haloperoxidase"/>
    <property type="match status" value="1"/>
</dbReference>
<feature type="transmembrane region" description="Helical" evidence="1">
    <location>
        <begin position="128"/>
        <end position="146"/>
    </location>
</feature>
<evidence type="ECO:0000313" key="2">
    <source>
        <dbReference type="EMBL" id="SKC37358.1"/>
    </source>
</evidence>
<dbReference type="Proteomes" id="UP000189777">
    <property type="component" value="Unassembled WGS sequence"/>
</dbReference>